<dbReference type="EMBL" id="MFJN01000063">
    <property type="protein sequence ID" value="OGG19963.1"/>
    <property type="molecule type" value="Genomic_DNA"/>
</dbReference>
<dbReference type="PANTHER" id="PTHR32322:SF2">
    <property type="entry name" value="EAMA DOMAIN-CONTAINING PROTEIN"/>
    <property type="match status" value="1"/>
</dbReference>
<feature type="transmembrane region" description="Helical" evidence="6">
    <location>
        <begin position="222"/>
        <end position="239"/>
    </location>
</feature>
<comment type="subcellular location">
    <subcellularLocation>
        <location evidence="1">Membrane</location>
        <topology evidence="1">Multi-pass membrane protein</topology>
    </subcellularLocation>
</comment>
<evidence type="ECO:0000313" key="9">
    <source>
        <dbReference type="Proteomes" id="UP000177092"/>
    </source>
</evidence>
<evidence type="ECO:0000256" key="3">
    <source>
        <dbReference type="ARBA" id="ARBA00022692"/>
    </source>
</evidence>
<evidence type="ECO:0000256" key="1">
    <source>
        <dbReference type="ARBA" id="ARBA00004141"/>
    </source>
</evidence>
<evidence type="ECO:0000256" key="6">
    <source>
        <dbReference type="SAM" id="Phobius"/>
    </source>
</evidence>
<feature type="transmembrane region" description="Helical" evidence="6">
    <location>
        <begin position="154"/>
        <end position="175"/>
    </location>
</feature>
<feature type="transmembrane region" description="Helical" evidence="6">
    <location>
        <begin position="38"/>
        <end position="58"/>
    </location>
</feature>
<feature type="domain" description="EamA" evidence="7">
    <location>
        <begin position="8"/>
        <end position="138"/>
    </location>
</feature>
<gene>
    <name evidence="8" type="ORF">A3D03_04335</name>
</gene>
<comment type="similarity">
    <text evidence="2">Belongs to the EamA transporter family.</text>
</comment>
<evidence type="ECO:0000259" key="7">
    <source>
        <dbReference type="Pfam" id="PF00892"/>
    </source>
</evidence>
<dbReference type="PANTHER" id="PTHR32322">
    <property type="entry name" value="INNER MEMBRANE TRANSPORTER"/>
    <property type="match status" value="1"/>
</dbReference>
<protein>
    <recommendedName>
        <fullName evidence="7">EamA domain-containing protein</fullName>
    </recommendedName>
</protein>
<sequence>MSDTLIATFGGLLAMVMWGTSDWLAARNSRKNYSAFEINLAIQLPGLFIMLAIMFLTGQPMPSLAHGLIITLAGLIFTGAYVSFIKALSIGEVGVVVPLASIFPLITIGLSVLFLTINFTGWQYLAMMIIVAGVILLAIEKRHRNIPLRVQHRAAVFALLAALLWGTGNFVQNIVIGKEPWQVILGFVNISMGLAAILIILFTNRLKFKAKLKRAVNNKQGLITGVSVTSGSFGFYSGSNRVGSVIIPSVVASASPLVASFLSAVIDKERLTIIKRAGAVIAVAGIIMLNIL</sequence>
<feature type="transmembrane region" description="Helical" evidence="6">
    <location>
        <begin position="64"/>
        <end position="84"/>
    </location>
</feature>
<feature type="transmembrane region" description="Helical" evidence="6">
    <location>
        <begin position="181"/>
        <end position="202"/>
    </location>
</feature>
<comment type="caution">
    <text evidence="8">The sequence shown here is derived from an EMBL/GenBank/DDBJ whole genome shotgun (WGS) entry which is preliminary data.</text>
</comment>
<name>A0A1F6A5P9_9BACT</name>
<dbReference type="InterPro" id="IPR037185">
    <property type="entry name" value="EmrE-like"/>
</dbReference>
<dbReference type="Proteomes" id="UP000177092">
    <property type="component" value="Unassembled WGS sequence"/>
</dbReference>
<dbReference type="InterPro" id="IPR050638">
    <property type="entry name" value="AA-Vitamin_Transporters"/>
</dbReference>
<evidence type="ECO:0000256" key="4">
    <source>
        <dbReference type="ARBA" id="ARBA00022989"/>
    </source>
</evidence>
<evidence type="ECO:0000256" key="5">
    <source>
        <dbReference type="ARBA" id="ARBA00023136"/>
    </source>
</evidence>
<evidence type="ECO:0000256" key="2">
    <source>
        <dbReference type="ARBA" id="ARBA00007362"/>
    </source>
</evidence>
<keyword evidence="4 6" id="KW-1133">Transmembrane helix</keyword>
<dbReference type="AlphaFoldDB" id="A0A1F6A5P9"/>
<dbReference type="Pfam" id="PF00892">
    <property type="entry name" value="EamA"/>
    <property type="match status" value="2"/>
</dbReference>
<accession>A0A1F6A5P9</accession>
<dbReference type="SUPFAM" id="SSF103481">
    <property type="entry name" value="Multidrug resistance efflux transporter EmrE"/>
    <property type="match status" value="2"/>
</dbReference>
<feature type="transmembrane region" description="Helical" evidence="6">
    <location>
        <begin position="96"/>
        <end position="115"/>
    </location>
</feature>
<feature type="transmembrane region" description="Helical" evidence="6">
    <location>
        <begin position="6"/>
        <end position="26"/>
    </location>
</feature>
<keyword evidence="3 6" id="KW-0812">Transmembrane</keyword>
<feature type="domain" description="EamA" evidence="7">
    <location>
        <begin position="154"/>
        <end position="290"/>
    </location>
</feature>
<organism evidence="8 9">
    <name type="scientific">Candidatus Gottesmanbacteria bacterium RIFCSPHIGHO2_02_FULL_40_13</name>
    <dbReference type="NCBI Taxonomy" id="1798384"/>
    <lineage>
        <taxon>Bacteria</taxon>
        <taxon>Candidatus Gottesmaniibacteriota</taxon>
    </lineage>
</organism>
<dbReference type="STRING" id="1798384.A3D03_04335"/>
<evidence type="ECO:0000313" key="8">
    <source>
        <dbReference type="EMBL" id="OGG19963.1"/>
    </source>
</evidence>
<dbReference type="Gene3D" id="1.10.3730.20">
    <property type="match status" value="2"/>
</dbReference>
<keyword evidence="5 6" id="KW-0472">Membrane</keyword>
<feature type="transmembrane region" description="Helical" evidence="6">
    <location>
        <begin position="245"/>
        <end position="266"/>
    </location>
</feature>
<dbReference type="GO" id="GO:0016020">
    <property type="term" value="C:membrane"/>
    <property type="evidence" value="ECO:0007669"/>
    <property type="project" value="UniProtKB-SubCell"/>
</dbReference>
<reference evidence="8 9" key="1">
    <citation type="journal article" date="2016" name="Nat. Commun.">
        <title>Thousands of microbial genomes shed light on interconnected biogeochemical processes in an aquifer system.</title>
        <authorList>
            <person name="Anantharaman K."/>
            <person name="Brown C.T."/>
            <person name="Hug L.A."/>
            <person name="Sharon I."/>
            <person name="Castelle C.J."/>
            <person name="Probst A.J."/>
            <person name="Thomas B.C."/>
            <person name="Singh A."/>
            <person name="Wilkins M.J."/>
            <person name="Karaoz U."/>
            <person name="Brodie E.L."/>
            <person name="Williams K.H."/>
            <person name="Hubbard S.S."/>
            <person name="Banfield J.F."/>
        </authorList>
    </citation>
    <scope>NUCLEOTIDE SEQUENCE [LARGE SCALE GENOMIC DNA]</scope>
</reference>
<feature type="transmembrane region" description="Helical" evidence="6">
    <location>
        <begin position="273"/>
        <end position="291"/>
    </location>
</feature>
<feature type="transmembrane region" description="Helical" evidence="6">
    <location>
        <begin position="121"/>
        <end position="139"/>
    </location>
</feature>
<dbReference type="InterPro" id="IPR000620">
    <property type="entry name" value="EamA_dom"/>
</dbReference>
<proteinExistence type="inferred from homology"/>